<dbReference type="Proteomes" id="UP000701801">
    <property type="component" value="Unassembled WGS sequence"/>
</dbReference>
<proteinExistence type="predicted"/>
<dbReference type="OrthoDB" id="4851849at2759"/>
<evidence type="ECO:0000313" key="3">
    <source>
        <dbReference type="Proteomes" id="UP000701801"/>
    </source>
</evidence>
<dbReference type="InterPro" id="IPR027796">
    <property type="entry name" value="OTT_1508_deam-like"/>
</dbReference>
<dbReference type="EMBL" id="CAJVRM010000359">
    <property type="protein sequence ID" value="CAG8980119.1"/>
    <property type="molecule type" value="Genomic_DNA"/>
</dbReference>
<feature type="region of interest" description="Disordered" evidence="1">
    <location>
        <begin position="414"/>
        <end position="464"/>
    </location>
</feature>
<accession>A0A9N9LRU0</accession>
<sequence>MQKGGKYVTASLLIWKDGESKLLIARNMGFEHWQEKHEEEFRDFLQARLRKIALEYELCHRNTENIDRLESTPWRIMIQYYKPRLMWYRAELFKLTSVQLSGSTDTDEDDLQGRMKKFGEDLEDLKRSEDDSTWIPVIKEAHDMYVEFDEAQFLRLYRTNAYKVRRLVGFIGRPHECWLVLIRSAKIFHLQFRDIEIQFLPPPDEKQDAGKLGLPEMLRLFNFPSATDNKASCLGVEATRLINGLMENKNGKIPLEAYSDQELCRKFTNHQKAELQVHAEIQILSEISKPKYKLWEDGGFIGCSKYSCHTCWLFLTSHYRKYRMGGHHRRLYSWMIPKNSLDLEGFSTALSSTHTSVLNEVSRIFGNHDAEPNNYDDTASQSTIGSIFSRQSSMENFSYAGNDTEHGLEGLSSYASEETDASYQQIPSESQNSDEFEEKTSDSESDKSWWLVHPGGDDFKEHVK</sequence>
<evidence type="ECO:0000313" key="2">
    <source>
        <dbReference type="EMBL" id="CAG8980119.1"/>
    </source>
</evidence>
<reference evidence="2" key="1">
    <citation type="submission" date="2021-07" db="EMBL/GenBank/DDBJ databases">
        <authorList>
            <person name="Durling M."/>
        </authorList>
    </citation>
    <scope>NUCLEOTIDE SEQUENCE</scope>
</reference>
<keyword evidence="3" id="KW-1185">Reference proteome</keyword>
<dbReference type="Pfam" id="PF14441">
    <property type="entry name" value="OTT_1508_deam"/>
    <property type="match status" value="1"/>
</dbReference>
<protein>
    <submittedName>
        <fullName evidence="2">Uncharacterized protein</fullName>
    </submittedName>
</protein>
<dbReference type="AlphaFoldDB" id="A0A9N9LRU0"/>
<comment type="caution">
    <text evidence="2">The sequence shown here is derived from an EMBL/GenBank/DDBJ whole genome shotgun (WGS) entry which is preliminary data.</text>
</comment>
<feature type="compositionally biased region" description="Polar residues" evidence="1">
    <location>
        <begin position="414"/>
        <end position="431"/>
    </location>
</feature>
<feature type="compositionally biased region" description="Basic and acidic residues" evidence="1">
    <location>
        <begin position="438"/>
        <end position="447"/>
    </location>
</feature>
<organism evidence="2 3">
    <name type="scientific">Hymenoscyphus albidus</name>
    <dbReference type="NCBI Taxonomy" id="595503"/>
    <lineage>
        <taxon>Eukaryota</taxon>
        <taxon>Fungi</taxon>
        <taxon>Dikarya</taxon>
        <taxon>Ascomycota</taxon>
        <taxon>Pezizomycotina</taxon>
        <taxon>Leotiomycetes</taxon>
        <taxon>Helotiales</taxon>
        <taxon>Helotiaceae</taxon>
        <taxon>Hymenoscyphus</taxon>
    </lineage>
</organism>
<gene>
    <name evidence="2" type="ORF">HYALB_00013604</name>
</gene>
<evidence type="ECO:0000256" key="1">
    <source>
        <dbReference type="SAM" id="MobiDB-lite"/>
    </source>
</evidence>
<name>A0A9N9LRU0_9HELO</name>
<feature type="compositionally biased region" description="Basic and acidic residues" evidence="1">
    <location>
        <begin position="455"/>
        <end position="464"/>
    </location>
</feature>